<evidence type="ECO:0000256" key="4">
    <source>
        <dbReference type="ARBA" id="ARBA00012682"/>
    </source>
</evidence>
<evidence type="ECO:0000313" key="11">
    <source>
        <dbReference type="Proteomes" id="UP000308549"/>
    </source>
</evidence>
<feature type="region of interest" description="Disordered" evidence="8">
    <location>
        <begin position="426"/>
        <end position="503"/>
    </location>
</feature>
<dbReference type="PANTHER" id="PTHR20910:SF1">
    <property type="entry name" value="SUPEROXIDE DISMUTASE COPPER_ZINC BINDING DOMAIN-CONTAINING PROTEIN"/>
    <property type="match status" value="1"/>
</dbReference>
<dbReference type="FunFam" id="2.60.40.200:FF:000007">
    <property type="entry name" value="Cell surface Cu-only superoxide dismutase 5"/>
    <property type="match status" value="1"/>
</dbReference>
<keyword evidence="9" id="KW-0732">Signal</keyword>
<gene>
    <name evidence="10" type="ORF">B0A50_07423</name>
</gene>
<dbReference type="GO" id="GO:0005576">
    <property type="term" value="C:extracellular region"/>
    <property type="evidence" value="ECO:0007669"/>
    <property type="project" value="UniProtKB-SubCell"/>
</dbReference>
<dbReference type="OrthoDB" id="159229at2759"/>
<keyword evidence="6" id="KW-0049">Antioxidant</keyword>
<dbReference type="GO" id="GO:0004784">
    <property type="term" value="F:superoxide dismutase activity"/>
    <property type="evidence" value="ECO:0007669"/>
    <property type="project" value="UniProtKB-EC"/>
</dbReference>
<accession>A0A4V5N3G9</accession>
<dbReference type="AlphaFoldDB" id="A0A4V5N3G9"/>
<feature type="compositionally biased region" description="Polar residues" evidence="8">
    <location>
        <begin position="354"/>
        <end position="367"/>
    </location>
</feature>
<dbReference type="Gene3D" id="2.60.40.200">
    <property type="entry name" value="Superoxide dismutase, copper/zinc binding domain"/>
    <property type="match status" value="1"/>
</dbReference>
<feature type="region of interest" description="Disordered" evidence="8">
    <location>
        <begin position="552"/>
        <end position="599"/>
    </location>
</feature>
<dbReference type="GO" id="GO:0046872">
    <property type="term" value="F:metal ion binding"/>
    <property type="evidence" value="ECO:0007669"/>
    <property type="project" value="InterPro"/>
</dbReference>
<evidence type="ECO:0000256" key="8">
    <source>
        <dbReference type="SAM" id="MobiDB-lite"/>
    </source>
</evidence>
<proteinExistence type="inferred from homology"/>
<feature type="chain" id="PRO_5020426202" description="superoxide dismutase" evidence="9">
    <location>
        <begin position="24"/>
        <end position="599"/>
    </location>
</feature>
<dbReference type="Proteomes" id="UP000308549">
    <property type="component" value="Unassembled WGS sequence"/>
</dbReference>
<dbReference type="EC" id="1.15.1.1" evidence="4"/>
<feature type="signal peptide" evidence="9">
    <location>
        <begin position="1"/>
        <end position="23"/>
    </location>
</feature>
<feature type="region of interest" description="Disordered" evidence="8">
    <location>
        <begin position="314"/>
        <end position="372"/>
    </location>
</feature>
<keyword evidence="5" id="KW-0964">Secreted</keyword>
<comment type="caution">
    <text evidence="10">The sequence shown here is derived from an EMBL/GenBank/DDBJ whole genome shotgun (WGS) entry which is preliminary data.</text>
</comment>
<reference evidence="10 11" key="1">
    <citation type="submission" date="2017-03" db="EMBL/GenBank/DDBJ databases">
        <title>Genomes of endolithic fungi from Antarctica.</title>
        <authorList>
            <person name="Coleine C."/>
            <person name="Masonjones S."/>
            <person name="Stajich J.E."/>
        </authorList>
    </citation>
    <scope>NUCLEOTIDE SEQUENCE [LARGE SCALE GENOMIC DNA]</scope>
    <source>
        <strain evidence="10 11">CCFEE 6315</strain>
    </source>
</reference>
<evidence type="ECO:0000256" key="1">
    <source>
        <dbReference type="ARBA" id="ARBA00004196"/>
    </source>
</evidence>
<dbReference type="InterPro" id="IPR053257">
    <property type="entry name" value="Cu-only_SOD"/>
</dbReference>
<feature type="compositionally biased region" description="Basic and acidic residues" evidence="8">
    <location>
        <begin position="590"/>
        <end position="599"/>
    </location>
</feature>
<evidence type="ECO:0000256" key="7">
    <source>
        <dbReference type="ARBA" id="ARBA00049204"/>
    </source>
</evidence>
<evidence type="ECO:0000256" key="3">
    <source>
        <dbReference type="ARBA" id="ARBA00010457"/>
    </source>
</evidence>
<dbReference type="EMBL" id="NAJL01000053">
    <property type="protein sequence ID" value="TKA23589.1"/>
    <property type="molecule type" value="Genomic_DNA"/>
</dbReference>
<name>A0A4V5N3G9_9PEZI</name>
<evidence type="ECO:0000313" key="10">
    <source>
        <dbReference type="EMBL" id="TKA23589.1"/>
    </source>
</evidence>
<comment type="similarity">
    <text evidence="3">Belongs to the Cu-Zn superoxide dismutase family.</text>
</comment>
<evidence type="ECO:0000256" key="5">
    <source>
        <dbReference type="ARBA" id="ARBA00022525"/>
    </source>
</evidence>
<sequence length="599" mass="63131">MRPYTFLLPTILAAISIIPKAFSADATPAVNNPPGAGYRAILPTQKSQISGQISISSAPDGRGANVQVMVKNLPSVGGPFTYHVHENPVPADGNCTGTGAHLDPFGRGETPPCDASDKASCQVGDLAEKWGKLTQEQSSYNYVDPFLSLIPGTSEFIGNRSIVVHYANKTRITCADLVHVGGNSTAGSNATTANNASMSLTLAVPPGIASTTGVSFTMPGSSAASTASATTMGSSTNGAVAKMAYGVGAGGRYAEAPGHPVLRQQCVLATLILSPLSPTRSSRVDATAIMAEGSNVPLSEPLFRGNKRRKILRRRTEADDEGLPHVPTSTGNNDHEEVQQPAAPLRAARKPTTRKQGISFASNSTLKPQEHKDTEDGAVIPMHPERQQQMAQIDRFIKPTGKAAVADDKHMMAFVDSKMAEMRSATSISTTAETRHDRSNVPYGSSGTALRGRAGSEVESPVSHTSSSGTPTSKLSQADSRPQPRKRRRQAVRNASDIARDSLVDEIMREAAVPLYDKPTSSSIPVGADESGVDRDAAAAEAFKQQYIAQLEEKRKRKVAPPPGTTKGPAAKTSHGPRLGGSRAQRGKMKAMEAAEGKK</sequence>
<dbReference type="SUPFAM" id="SSF49329">
    <property type="entry name" value="Cu,Zn superoxide dismutase-like"/>
    <property type="match status" value="1"/>
</dbReference>
<evidence type="ECO:0000256" key="6">
    <source>
        <dbReference type="ARBA" id="ARBA00022862"/>
    </source>
</evidence>
<protein>
    <recommendedName>
        <fullName evidence="4">superoxide dismutase</fullName>
        <ecNumber evidence="4">1.15.1.1</ecNumber>
    </recommendedName>
</protein>
<dbReference type="InterPro" id="IPR036423">
    <property type="entry name" value="SOD-like_Cu/Zn_dom_sf"/>
</dbReference>
<comment type="catalytic activity">
    <reaction evidence="7">
        <text>2 superoxide + 2 H(+) = H2O2 + O2</text>
        <dbReference type="Rhea" id="RHEA:20696"/>
        <dbReference type="ChEBI" id="CHEBI:15378"/>
        <dbReference type="ChEBI" id="CHEBI:15379"/>
        <dbReference type="ChEBI" id="CHEBI:16240"/>
        <dbReference type="ChEBI" id="CHEBI:18421"/>
        <dbReference type="EC" id="1.15.1.1"/>
    </reaction>
</comment>
<evidence type="ECO:0000256" key="2">
    <source>
        <dbReference type="ARBA" id="ARBA00004613"/>
    </source>
</evidence>
<comment type="subcellular location">
    <subcellularLocation>
        <location evidence="1">Cell envelope</location>
    </subcellularLocation>
    <subcellularLocation>
        <location evidence="2">Secreted</location>
    </subcellularLocation>
</comment>
<keyword evidence="11" id="KW-1185">Reference proteome</keyword>
<dbReference type="PANTHER" id="PTHR20910">
    <property type="entry name" value="AGAP001623-PA"/>
    <property type="match status" value="1"/>
</dbReference>
<feature type="compositionally biased region" description="Polar residues" evidence="8">
    <location>
        <begin position="462"/>
        <end position="480"/>
    </location>
</feature>
<evidence type="ECO:0000256" key="9">
    <source>
        <dbReference type="SAM" id="SignalP"/>
    </source>
</evidence>
<organism evidence="10 11">
    <name type="scientific">Salinomyces thailandicus</name>
    <dbReference type="NCBI Taxonomy" id="706561"/>
    <lineage>
        <taxon>Eukaryota</taxon>
        <taxon>Fungi</taxon>
        <taxon>Dikarya</taxon>
        <taxon>Ascomycota</taxon>
        <taxon>Pezizomycotina</taxon>
        <taxon>Dothideomycetes</taxon>
        <taxon>Dothideomycetidae</taxon>
        <taxon>Mycosphaerellales</taxon>
        <taxon>Teratosphaeriaceae</taxon>
        <taxon>Salinomyces</taxon>
    </lineage>
</organism>